<evidence type="ECO:0000313" key="5">
    <source>
        <dbReference type="EMBL" id="RVV98186.1"/>
    </source>
</evidence>
<gene>
    <name evidence="5" type="ORF">EKE94_12130</name>
</gene>
<dbReference type="InterPro" id="IPR050361">
    <property type="entry name" value="MPP/UQCRC_Complex"/>
</dbReference>
<keyword evidence="6" id="KW-1185">Reference proteome</keyword>
<dbReference type="PANTHER" id="PTHR11851:SF224">
    <property type="entry name" value="PROCESSING PROTEASE"/>
    <property type="match status" value="1"/>
</dbReference>
<dbReference type="EMBL" id="RQXX01000003">
    <property type="protein sequence ID" value="RVV98186.1"/>
    <property type="molecule type" value="Genomic_DNA"/>
</dbReference>
<evidence type="ECO:0000256" key="1">
    <source>
        <dbReference type="SAM" id="MobiDB-lite"/>
    </source>
</evidence>
<comment type="caution">
    <text evidence="5">The sequence shown here is derived from an EMBL/GenBank/DDBJ whole genome shotgun (WGS) entry which is preliminary data.</text>
</comment>
<organism evidence="5 6">
    <name type="scientific">Mesobaculum littorinae</name>
    <dbReference type="NCBI Taxonomy" id="2486419"/>
    <lineage>
        <taxon>Bacteria</taxon>
        <taxon>Pseudomonadati</taxon>
        <taxon>Pseudomonadota</taxon>
        <taxon>Alphaproteobacteria</taxon>
        <taxon>Rhodobacterales</taxon>
        <taxon>Roseobacteraceae</taxon>
        <taxon>Mesobaculum</taxon>
    </lineage>
</organism>
<sequence length="491" mass="51742">MILRLACTLTLTLFAALPVRAEVEIEEVTSPGGITAWLVEEHSIPFTALEIRFQGGAALDPEDRRGAVNLMAATLEEGTGDLDAQGFAAAREALAASFSFDASLDSVSVSAQFLSENREEAVDLLRQAIVAPSFDQTAIDRVRGQVLSIIRSNATDPGEIASDTFYADAFGDHPYGGDMNGSLASVEALTRDDIVAAHQATMARDRVFVGAVGDITPEELGPLLDELLGELPAEGAPMPGRAEYRAEPGVSVVPLDTAQSVMLFGHEGIPRDDDDFFPAYVVNQILGGGGFNSRLMEEVREKRGLTYGVGSYLVPFDHGELIMGQTSTANARAADTIAVLRDEWARIAEEGVTEAELDEAKTYLTGSYPLRFDGNGPIADILVGMQMEGLPIDYIATRNDRIEAVTPEDAARVARRIYRPEDLHFVVVGEPEGLEDATTGAAPADAASPVSDTPGAEGPATNPSAANPAAPTAGEGADAGVDDAAETPPAD</sequence>
<dbReference type="AlphaFoldDB" id="A0A438AHK9"/>
<feature type="chain" id="PRO_5019233025" evidence="2">
    <location>
        <begin position="22"/>
        <end position="491"/>
    </location>
</feature>
<dbReference type="Pfam" id="PF00675">
    <property type="entry name" value="Peptidase_M16"/>
    <property type="match status" value="1"/>
</dbReference>
<proteinExistence type="predicted"/>
<evidence type="ECO:0000313" key="6">
    <source>
        <dbReference type="Proteomes" id="UP000285908"/>
    </source>
</evidence>
<dbReference type="RefSeq" id="WP_127906852.1">
    <property type="nucleotide sequence ID" value="NZ_RQXX01000003.1"/>
</dbReference>
<feature type="domain" description="Peptidase M16 N-terminal" evidence="3">
    <location>
        <begin position="41"/>
        <end position="176"/>
    </location>
</feature>
<dbReference type="Gene3D" id="3.30.830.10">
    <property type="entry name" value="Metalloenzyme, LuxS/M16 peptidase-like"/>
    <property type="match status" value="2"/>
</dbReference>
<dbReference type="GO" id="GO:0046872">
    <property type="term" value="F:metal ion binding"/>
    <property type="evidence" value="ECO:0007669"/>
    <property type="project" value="InterPro"/>
</dbReference>
<feature type="region of interest" description="Disordered" evidence="1">
    <location>
        <begin position="434"/>
        <end position="491"/>
    </location>
</feature>
<evidence type="ECO:0000256" key="2">
    <source>
        <dbReference type="SAM" id="SignalP"/>
    </source>
</evidence>
<name>A0A438AHK9_9RHOB</name>
<dbReference type="SUPFAM" id="SSF63411">
    <property type="entry name" value="LuxS/MPP-like metallohydrolase"/>
    <property type="match status" value="2"/>
</dbReference>
<dbReference type="InterPro" id="IPR011249">
    <property type="entry name" value="Metalloenz_LuxS/M16"/>
</dbReference>
<evidence type="ECO:0000259" key="4">
    <source>
        <dbReference type="Pfam" id="PF05193"/>
    </source>
</evidence>
<reference evidence="5 6" key="1">
    <citation type="submission" date="2018-11" db="EMBL/GenBank/DDBJ databases">
        <title>Mesobaculum littorinae gen. nov., sp. nov., isolated from Littorina scabra that represents a novel genus of the order Rhodobacteraceae.</title>
        <authorList>
            <person name="Li F."/>
        </authorList>
    </citation>
    <scope>NUCLEOTIDE SEQUENCE [LARGE SCALE GENOMIC DNA]</scope>
    <source>
        <strain evidence="5 6">M0103</strain>
    </source>
</reference>
<dbReference type="InterPro" id="IPR007863">
    <property type="entry name" value="Peptidase_M16_C"/>
</dbReference>
<feature type="compositionally biased region" description="Low complexity" evidence="1">
    <location>
        <begin position="436"/>
        <end position="479"/>
    </location>
</feature>
<dbReference type="Proteomes" id="UP000285908">
    <property type="component" value="Unassembled WGS sequence"/>
</dbReference>
<evidence type="ECO:0000259" key="3">
    <source>
        <dbReference type="Pfam" id="PF00675"/>
    </source>
</evidence>
<accession>A0A438AHK9</accession>
<dbReference type="OrthoDB" id="9811314at2"/>
<protein>
    <submittedName>
        <fullName evidence="5">Insulinase family protein</fullName>
    </submittedName>
</protein>
<dbReference type="PANTHER" id="PTHR11851">
    <property type="entry name" value="METALLOPROTEASE"/>
    <property type="match status" value="1"/>
</dbReference>
<feature type="domain" description="Peptidase M16 C-terminal" evidence="4">
    <location>
        <begin position="189"/>
        <end position="363"/>
    </location>
</feature>
<dbReference type="Pfam" id="PF05193">
    <property type="entry name" value="Peptidase_M16_C"/>
    <property type="match status" value="1"/>
</dbReference>
<dbReference type="InterPro" id="IPR011765">
    <property type="entry name" value="Pept_M16_N"/>
</dbReference>
<feature type="signal peptide" evidence="2">
    <location>
        <begin position="1"/>
        <end position="21"/>
    </location>
</feature>
<keyword evidence="2" id="KW-0732">Signal</keyword>